<reference evidence="2" key="1">
    <citation type="journal article" date="2023" name="G3 (Bethesda)">
        <title>Genome assembly and association tests identify interacting loci associated with vigor, precocity, and sex in interspecific pistachio rootstocks.</title>
        <authorList>
            <person name="Palmer W."/>
            <person name="Jacygrad E."/>
            <person name="Sagayaradj S."/>
            <person name="Cavanaugh K."/>
            <person name="Han R."/>
            <person name="Bertier L."/>
            <person name="Beede B."/>
            <person name="Kafkas S."/>
            <person name="Golino D."/>
            <person name="Preece J."/>
            <person name="Michelmore R."/>
        </authorList>
    </citation>
    <scope>NUCLEOTIDE SEQUENCE [LARGE SCALE GENOMIC DNA]</scope>
</reference>
<evidence type="ECO:0000313" key="2">
    <source>
        <dbReference type="Proteomes" id="UP001164250"/>
    </source>
</evidence>
<organism evidence="1 2">
    <name type="scientific">Pistacia atlantica</name>
    <dbReference type="NCBI Taxonomy" id="434234"/>
    <lineage>
        <taxon>Eukaryota</taxon>
        <taxon>Viridiplantae</taxon>
        <taxon>Streptophyta</taxon>
        <taxon>Embryophyta</taxon>
        <taxon>Tracheophyta</taxon>
        <taxon>Spermatophyta</taxon>
        <taxon>Magnoliopsida</taxon>
        <taxon>eudicotyledons</taxon>
        <taxon>Gunneridae</taxon>
        <taxon>Pentapetalae</taxon>
        <taxon>rosids</taxon>
        <taxon>malvids</taxon>
        <taxon>Sapindales</taxon>
        <taxon>Anacardiaceae</taxon>
        <taxon>Pistacia</taxon>
    </lineage>
</organism>
<sequence length="52" mass="5504">MAEEMAPATTLLVMDRVVPTPTKVAVHHVAKFVAWKETLQIGAGSAMIGNLA</sequence>
<gene>
    <name evidence="1" type="ORF">Patl1_11417</name>
</gene>
<evidence type="ECO:0000313" key="1">
    <source>
        <dbReference type="EMBL" id="KAJ0082626.1"/>
    </source>
</evidence>
<proteinExistence type="predicted"/>
<name>A0ACC1A881_9ROSI</name>
<keyword evidence="2" id="KW-1185">Reference proteome</keyword>
<dbReference type="Proteomes" id="UP001164250">
    <property type="component" value="Chromosome 12"/>
</dbReference>
<dbReference type="EMBL" id="CM047908">
    <property type="protein sequence ID" value="KAJ0082626.1"/>
    <property type="molecule type" value="Genomic_DNA"/>
</dbReference>
<accession>A0ACC1A881</accession>
<comment type="caution">
    <text evidence="1">The sequence shown here is derived from an EMBL/GenBank/DDBJ whole genome shotgun (WGS) entry which is preliminary data.</text>
</comment>
<protein>
    <submittedName>
        <fullName evidence="1">Uncharacterized protein</fullName>
    </submittedName>
</protein>